<evidence type="ECO:0008006" key="11">
    <source>
        <dbReference type="Google" id="ProtNLM"/>
    </source>
</evidence>
<keyword evidence="5 8" id="KW-1133">Transmembrane helix</keyword>
<dbReference type="Pfam" id="PF09594">
    <property type="entry name" value="GT87"/>
    <property type="match status" value="1"/>
</dbReference>
<reference evidence="9 10" key="1">
    <citation type="submission" date="2016-10" db="EMBL/GenBank/DDBJ databases">
        <authorList>
            <person name="de Groot N.N."/>
        </authorList>
    </citation>
    <scope>NUCLEOTIDE SEQUENCE [LARGE SCALE GENOMIC DNA]</scope>
    <source>
        <strain evidence="9 10">DSM 9179</strain>
    </source>
</reference>
<feature type="transmembrane region" description="Helical" evidence="8">
    <location>
        <begin position="196"/>
        <end position="218"/>
    </location>
</feature>
<evidence type="ECO:0000313" key="10">
    <source>
        <dbReference type="Proteomes" id="UP000199701"/>
    </source>
</evidence>
<feature type="transmembrane region" description="Helical" evidence="8">
    <location>
        <begin position="323"/>
        <end position="353"/>
    </location>
</feature>
<evidence type="ECO:0000256" key="6">
    <source>
        <dbReference type="ARBA" id="ARBA00023136"/>
    </source>
</evidence>
<dbReference type="GO" id="GO:0016758">
    <property type="term" value="F:hexosyltransferase activity"/>
    <property type="evidence" value="ECO:0007669"/>
    <property type="project" value="InterPro"/>
</dbReference>
<dbReference type="OrthoDB" id="2029370at2"/>
<evidence type="ECO:0000256" key="1">
    <source>
        <dbReference type="ARBA" id="ARBA00004651"/>
    </source>
</evidence>
<keyword evidence="6 8" id="KW-0472">Membrane</keyword>
<feature type="transmembrane region" description="Helical" evidence="8">
    <location>
        <begin position="293"/>
        <end position="316"/>
    </location>
</feature>
<organism evidence="9 10">
    <name type="scientific">[Clostridium] fimetarium</name>
    <dbReference type="NCBI Taxonomy" id="99656"/>
    <lineage>
        <taxon>Bacteria</taxon>
        <taxon>Bacillati</taxon>
        <taxon>Bacillota</taxon>
        <taxon>Clostridia</taxon>
        <taxon>Lachnospirales</taxon>
        <taxon>Lachnospiraceae</taxon>
    </lineage>
</organism>
<protein>
    <recommendedName>
        <fullName evidence="11">Mannosyltransferase related to Gpi18</fullName>
    </recommendedName>
</protein>
<dbReference type="STRING" id="99656.SAMN05421659_10466"/>
<feature type="transmembrane region" description="Helical" evidence="8">
    <location>
        <begin position="230"/>
        <end position="254"/>
    </location>
</feature>
<dbReference type="EMBL" id="FOJI01000004">
    <property type="protein sequence ID" value="SEW07765.1"/>
    <property type="molecule type" value="Genomic_DNA"/>
</dbReference>
<gene>
    <name evidence="9" type="ORF">SAMN05421659_10466</name>
</gene>
<dbReference type="RefSeq" id="WP_092451809.1">
    <property type="nucleotide sequence ID" value="NZ_FOJI01000004.1"/>
</dbReference>
<evidence type="ECO:0000313" key="9">
    <source>
        <dbReference type="EMBL" id="SEW07765.1"/>
    </source>
</evidence>
<comment type="similarity">
    <text evidence="7">Belongs to the glycosyltransferase 87 family.</text>
</comment>
<evidence type="ECO:0000256" key="7">
    <source>
        <dbReference type="ARBA" id="ARBA00024033"/>
    </source>
</evidence>
<evidence type="ECO:0000256" key="5">
    <source>
        <dbReference type="ARBA" id="ARBA00022989"/>
    </source>
</evidence>
<name>A0A1I0P1B5_9FIRM</name>
<dbReference type="Proteomes" id="UP000199701">
    <property type="component" value="Unassembled WGS sequence"/>
</dbReference>
<keyword evidence="2" id="KW-1003">Cell membrane</keyword>
<evidence type="ECO:0000256" key="8">
    <source>
        <dbReference type="SAM" id="Phobius"/>
    </source>
</evidence>
<dbReference type="AlphaFoldDB" id="A0A1I0P1B5"/>
<keyword evidence="10" id="KW-1185">Reference proteome</keyword>
<dbReference type="InterPro" id="IPR018584">
    <property type="entry name" value="GT87"/>
</dbReference>
<evidence type="ECO:0000256" key="4">
    <source>
        <dbReference type="ARBA" id="ARBA00022692"/>
    </source>
</evidence>
<comment type="subcellular location">
    <subcellularLocation>
        <location evidence="1">Cell membrane</location>
        <topology evidence="1">Multi-pass membrane protein</topology>
    </subcellularLocation>
</comment>
<feature type="transmembrane region" description="Helical" evidence="8">
    <location>
        <begin position="117"/>
        <end position="136"/>
    </location>
</feature>
<feature type="transmembrane region" description="Helical" evidence="8">
    <location>
        <begin position="80"/>
        <end position="96"/>
    </location>
</feature>
<dbReference type="GO" id="GO:0005886">
    <property type="term" value="C:plasma membrane"/>
    <property type="evidence" value="ECO:0007669"/>
    <property type="project" value="UniProtKB-SubCell"/>
</dbReference>
<feature type="transmembrane region" description="Helical" evidence="8">
    <location>
        <begin position="389"/>
        <end position="410"/>
    </location>
</feature>
<feature type="transmembrane region" description="Helical" evidence="8">
    <location>
        <begin position="142"/>
        <end position="162"/>
    </location>
</feature>
<feature type="transmembrane region" description="Helical" evidence="8">
    <location>
        <begin position="169"/>
        <end position="184"/>
    </location>
</feature>
<feature type="transmembrane region" description="Helical" evidence="8">
    <location>
        <begin position="12"/>
        <end position="34"/>
    </location>
</feature>
<proteinExistence type="inferred from homology"/>
<accession>A0A1I0P1B5</accession>
<evidence type="ECO:0000256" key="2">
    <source>
        <dbReference type="ARBA" id="ARBA00022475"/>
    </source>
</evidence>
<evidence type="ECO:0000256" key="3">
    <source>
        <dbReference type="ARBA" id="ARBA00022679"/>
    </source>
</evidence>
<sequence length="420" mass="47956">MKYFDKMKTKTAFEIIFIATVGLSILLWLIFMFIGGDSSSQLRIFSENMWDFLADSTNVLGYSAELDPYNNQIFGLGEKAYPPLTYALMFLVSRVVNVNSYLEKFGDYKKLWTDPKVLILIIIFTVIVIIMMYTIIQVTKNGSMLIKSLVAFVLCFSFPMLFSIERGNTIIITSIMCMIYLFYYNSENKILKEVALISLAVAVAFKITPAFLGILLLYNKQFKDAIRTVIYGIIIVFGPFIFLHGGFLNIPLMFNNIFLNLKYYSSPEGCTLAGSLNKFGRVFTSNDYIVPDIWVDILKITTVIISIILLSVIPFFKTQWEKVATVVIILIILPSHSGTYCVLYMIPVIVMFLNEEKHRNVDIIYLLCMIMISWVYFCKVSDYIFNIHFALPVMTLTLLITGIANAINYLKHKNLIGKGV</sequence>
<feature type="transmembrane region" description="Helical" evidence="8">
    <location>
        <begin position="359"/>
        <end position="377"/>
    </location>
</feature>
<keyword evidence="3" id="KW-0808">Transferase</keyword>
<keyword evidence="4 8" id="KW-0812">Transmembrane</keyword>